<feature type="compositionally biased region" description="Polar residues" evidence="1">
    <location>
        <begin position="17"/>
        <end position="37"/>
    </location>
</feature>
<sequence length="219" mass="24766">MAQATSTIEKKPDSTHDSGNASQLSLAPLNTETGSSPMASHLMHDWGIFDERSDIMDPPNLSSYQEWVPAENQFYQLDDSYNTSPWLPINPEEALFNSTQATESLGSLNWVESSLASDLLDGSIWSPRSSPRNITNVQLNPLSNNEKLPSIFDKNETHNEAVEDHGSKRRRRSSSTDLQATDITEQRRLRLIIRNLEHFENEQRIYGKRQLRAIKDGLA</sequence>
<reference evidence="2 3" key="1">
    <citation type="submission" date="2016-07" db="EMBL/GenBank/DDBJ databases">
        <title>Multiple horizontal gene transfer events from other fungi enriched the ability of initially mycotrophic Trichoderma (Ascomycota) to feed on dead plant biomass.</title>
        <authorList>
            <consortium name="DOE Joint Genome Institute"/>
            <person name="Aerts A."/>
            <person name="Atanasova L."/>
            <person name="Chenthamara K."/>
            <person name="Zhang J."/>
            <person name="Grujic M."/>
            <person name="Henrissat B."/>
            <person name="Kuo A."/>
            <person name="Salamov A."/>
            <person name="Lipzen A."/>
            <person name="Labutti K."/>
            <person name="Barry K."/>
            <person name="Miao Y."/>
            <person name="Rahimi M.J."/>
            <person name="Shen Q."/>
            <person name="Grigoriev I.V."/>
            <person name="Kubicek C.P."/>
            <person name="Druzhinina I.S."/>
        </authorList>
    </citation>
    <scope>NUCLEOTIDE SEQUENCE [LARGE SCALE GENOMIC DNA]</scope>
    <source>
        <strain evidence="2 3">CBS 433.97</strain>
    </source>
</reference>
<protein>
    <submittedName>
        <fullName evidence="2">Uncharacterized protein</fullName>
    </submittedName>
</protein>
<gene>
    <name evidence="2" type="ORF">M441DRAFT_210168</name>
</gene>
<evidence type="ECO:0000313" key="2">
    <source>
        <dbReference type="EMBL" id="PTB46159.1"/>
    </source>
</evidence>
<evidence type="ECO:0000256" key="1">
    <source>
        <dbReference type="SAM" id="MobiDB-lite"/>
    </source>
</evidence>
<dbReference type="EMBL" id="KZ679256">
    <property type="protein sequence ID" value="PTB46159.1"/>
    <property type="molecule type" value="Genomic_DNA"/>
</dbReference>
<feature type="region of interest" description="Disordered" evidence="1">
    <location>
        <begin position="1"/>
        <end position="37"/>
    </location>
</feature>
<accession>A0A2T3ZMZ2</accession>
<dbReference type="AlphaFoldDB" id="A0A2T3ZMZ2"/>
<proteinExistence type="predicted"/>
<dbReference type="OrthoDB" id="4898868at2759"/>
<feature type="region of interest" description="Disordered" evidence="1">
    <location>
        <begin position="145"/>
        <end position="180"/>
    </location>
</feature>
<keyword evidence="3" id="KW-1185">Reference proteome</keyword>
<feature type="compositionally biased region" description="Basic and acidic residues" evidence="1">
    <location>
        <begin position="153"/>
        <end position="166"/>
    </location>
</feature>
<evidence type="ECO:0000313" key="3">
    <source>
        <dbReference type="Proteomes" id="UP000240493"/>
    </source>
</evidence>
<dbReference type="Proteomes" id="UP000240493">
    <property type="component" value="Unassembled WGS sequence"/>
</dbReference>
<name>A0A2T3ZMZ2_TRIA4</name>
<organism evidence="2 3">
    <name type="scientific">Trichoderma asperellum (strain ATCC 204424 / CBS 433.97 / NBRC 101777)</name>
    <dbReference type="NCBI Taxonomy" id="1042311"/>
    <lineage>
        <taxon>Eukaryota</taxon>
        <taxon>Fungi</taxon>
        <taxon>Dikarya</taxon>
        <taxon>Ascomycota</taxon>
        <taxon>Pezizomycotina</taxon>
        <taxon>Sordariomycetes</taxon>
        <taxon>Hypocreomycetidae</taxon>
        <taxon>Hypocreales</taxon>
        <taxon>Hypocreaceae</taxon>
        <taxon>Trichoderma</taxon>
    </lineage>
</organism>